<reference evidence="1" key="1">
    <citation type="journal article" date="2021" name="Nat. Commun.">
        <title>Genetic determinants of endophytism in the Arabidopsis root mycobiome.</title>
        <authorList>
            <person name="Mesny F."/>
            <person name="Miyauchi S."/>
            <person name="Thiergart T."/>
            <person name="Pickel B."/>
            <person name="Atanasova L."/>
            <person name="Karlsson M."/>
            <person name="Huettel B."/>
            <person name="Barry K.W."/>
            <person name="Haridas S."/>
            <person name="Chen C."/>
            <person name="Bauer D."/>
            <person name="Andreopoulos W."/>
            <person name="Pangilinan J."/>
            <person name="LaButti K."/>
            <person name="Riley R."/>
            <person name="Lipzen A."/>
            <person name="Clum A."/>
            <person name="Drula E."/>
            <person name="Henrissat B."/>
            <person name="Kohler A."/>
            <person name="Grigoriev I.V."/>
            <person name="Martin F.M."/>
            <person name="Hacquard S."/>
        </authorList>
    </citation>
    <scope>NUCLEOTIDE SEQUENCE</scope>
    <source>
        <strain evidence="1">FSSC 5 MPI-SDFR-AT-0091</strain>
    </source>
</reference>
<name>A0A9P9R702_FUSSL</name>
<sequence length="178" mass="20880">MPKAGDPQDLNTVKVDTSVESPNELRKAMDWKIVSHELFNETDDKGEPVKLIVPDAHDIAGYHIRLRIEWTMDFSSKEPAEKEWKEGLFIERDVQHVDEAKVLEYWKELGGRDAVSGIPEDFAHVLRILEEGEKPKRGKAKYKLQSVGYSKDEVEYWTREAFKYNYPELLQEWEERDE</sequence>
<accession>A0A9P9R702</accession>
<organism evidence="1 2">
    <name type="scientific">Fusarium solani</name>
    <name type="common">Filamentous fungus</name>
    <dbReference type="NCBI Taxonomy" id="169388"/>
    <lineage>
        <taxon>Eukaryota</taxon>
        <taxon>Fungi</taxon>
        <taxon>Dikarya</taxon>
        <taxon>Ascomycota</taxon>
        <taxon>Pezizomycotina</taxon>
        <taxon>Sordariomycetes</taxon>
        <taxon>Hypocreomycetidae</taxon>
        <taxon>Hypocreales</taxon>
        <taxon>Nectriaceae</taxon>
        <taxon>Fusarium</taxon>
        <taxon>Fusarium solani species complex</taxon>
    </lineage>
</organism>
<proteinExistence type="predicted"/>
<gene>
    <name evidence="1" type="ORF">B0J15DRAFT_545043</name>
</gene>
<dbReference type="Proteomes" id="UP000736672">
    <property type="component" value="Unassembled WGS sequence"/>
</dbReference>
<keyword evidence="2" id="KW-1185">Reference proteome</keyword>
<evidence type="ECO:0000313" key="1">
    <source>
        <dbReference type="EMBL" id="KAH7268162.1"/>
    </source>
</evidence>
<dbReference type="EMBL" id="JAGTJS010000005">
    <property type="protein sequence ID" value="KAH7268162.1"/>
    <property type="molecule type" value="Genomic_DNA"/>
</dbReference>
<dbReference type="AlphaFoldDB" id="A0A9P9R702"/>
<comment type="caution">
    <text evidence="1">The sequence shown here is derived from an EMBL/GenBank/DDBJ whole genome shotgun (WGS) entry which is preliminary data.</text>
</comment>
<evidence type="ECO:0000313" key="2">
    <source>
        <dbReference type="Proteomes" id="UP000736672"/>
    </source>
</evidence>
<protein>
    <submittedName>
        <fullName evidence="1">Uncharacterized protein</fullName>
    </submittedName>
</protein>
<dbReference type="OrthoDB" id="5034561at2759"/>